<dbReference type="SUPFAM" id="SSF57997">
    <property type="entry name" value="Tropomyosin"/>
    <property type="match status" value="1"/>
</dbReference>
<dbReference type="EMBL" id="VSWD01000013">
    <property type="protein sequence ID" value="KAK3084901.1"/>
    <property type="molecule type" value="Genomic_DNA"/>
</dbReference>
<dbReference type="Proteomes" id="UP001186944">
    <property type="component" value="Unassembled WGS sequence"/>
</dbReference>
<evidence type="ECO:0000256" key="1">
    <source>
        <dbReference type="SAM" id="Coils"/>
    </source>
</evidence>
<organism evidence="3 4">
    <name type="scientific">Pinctada imbricata</name>
    <name type="common">Atlantic pearl-oyster</name>
    <name type="synonym">Pinctada martensii</name>
    <dbReference type="NCBI Taxonomy" id="66713"/>
    <lineage>
        <taxon>Eukaryota</taxon>
        <taxon>Metazoa</taxon>
        <taxon>Spiralia</taxon>
        <taxon>Lophotrochozoa</taxon>
        <taxon>Mollusca</taxon>
        <taxon>Bivalvia</taxon>
        <taxon>Autobranchia</taxon>
        <taxon>Pteriomorphia</taxon>
        <taxon>Pterioida</taxon>
        <taxon>Pterioidea</taxon>
        <taxon>Pteriidae</taxon>
        <taxon>Pinctada</taxon>
    </lineage>
</organism>
<reference evidence="3" key="1">
    <citation type="submission" date="2019-08" db="EMBL/GenBank/DDBJ databases">
        <title>The improved chromosome-level genome for the pearl oyster Pinctada fucata martensii using PacBio sequencing and Hi-C.</title>
        <authorList>
            <person name="Zheng Z."/>
        </authorList>
    </citation>
    <scope>NUCLEOTIDE SEQUENCE</scope>
    <source>
        <strain evidence="3">ZZ-2019</strain>
        <tissue evidence="3">Adductor muscle</tissue>
    </source>
</reference>
<evidence type="ECO:0000256" key="2">
    <source>
        <dbReference type="SAM" id="SignalP"/>
    </source>
</evidence>
<feature type="chain" id="PRO_5041743525" evidence="2">
    <location>
        <begin position="27"/>
        <end position="243"/>
    </location>
</feature>
<name>A0AA88XGW7_PINIB</name>
<keyword evidence="4" id="KW-1185">Reference proteome</keyword>
<protein>
    <submittedName>
        <fullName evidence="3">Uncharacterized protein</fullName>
    </submittedName>
</protein>
<evidence type="ECO:0000313" key="4">
    <source>
        <dbReference type="Proteomes" id="UP001186944"/>
    </source>
</evidence>
<gene>
    <name evidence="3" type="ORF">FSP39_021093</name>
</gene>
<comment type="caution">
    <text evidence="3">The sequence shown here is derived from an EMBL/GenBank/DDBJ whole genome shotgun (WGS) entry which is preliminary data.</text>
</comment>
<proteinExistence type="predicted"/>
<keyword evidence="1" id="KW-0175">Coiled coil</keyword>
<sequence length="243" mass="26925">MHNMSVLLGSFIRIILYTNLPSYVESDDEKRILLNDQTTIPSLLHQYETQLNKYGIALQQVESKMAAMESKMTAIQTENAKIKRENENLNASVANLSGKNNNMNVSLEKLSTENNNLKSSLESLRTENNNITSSLAKLGTENEDMKVSLVNLRSENKIMNDRITTLQGINQSGIAGGSFYNEKGSGVNALCLPHNPDNGVSINSITSYAGLFATLYGAEYQYNYKNVRIDDDVPCAVVSREES</sequence>
<feature type="coiled-coil region" evidence="1">
    <location>
        <begin position="44"/>
        <end position="134"/>
    </location>
</feature>
<dbReference type="Gene3D" id="1.10.287.1490">
    <property type="match status" value="1"/>
</dbReference>
<evidence type="ECO:0000313" key="3">
    <source>
        <dbReference type="EMBL" id="KAK3084901.1"/>
    </source>
</evidence>
<dbReference type="AlphaFoldDB" id="A0AA88XGW7"/>
<feature type="signal peptide" evidence="2">
    <location>
        <begin position="1"/>
        <end position="26"/>
    </location>
</feature>
<keyword evidence="2" id="KW-0732">Signal</keyword>
<accession>A0AA88XGW7</accession>